<keyword evidence="6" id="KW-0812">Transmembrane</keyword>
<feature type="transmembrane region" description="Helical" evidence="6">
    <location>
        <begin position="16"/>
        <end position="38"/>
    </location>
</feature>
<evidence type="ECO:0000259" key="8">
    <source>
        <dbReference type="PROSITE" id="PS50110"/>
    </source>
</evidence>
<dbReference type="CDD" id="cd12915">
    <property type="entry name" value="PDC2_DGC_like"/>
    <property type="match status" value="1"/>
</dbReference>
<dbReference type="Pfam" id="PF00512">
    <property type="entry name" value="HisKA"/>
    <property type="match status" value="1"/>
</dbReference>
<dbReference type="PANTHER" id="PTHR43065">
    <property type="entry name" value="SENSOR HISTIDINE KINASE"/>
    <property type="match status" value="1"/>
</dbReference>
<proteinExistence type="predicted"/>
<feature type="domain" description="Response regulatory" evidence="8">
    <location>
        <begin position="604"/>
        <end position="719"/>
    </location>
</feature>
<dbReference type="PANTHER" id="PTHR43065:SF49">
    <property type="entry name" value="HISTIDINE KINASE"/>
    <property type="match status" value="1"/>
</dbReference>
<evidence type="ECO:0000256" key="3">
    <source>
        <dbReference type="ARBA" id="ARBA00022553"/>
    </source>
</evidence>
<dbReference type="Gene3D" id="3.30.450.20">
    <property type="entry name" value="PAS domain"/>
    <property type="match status" value="2"/>
</dbReference>
<dbReference type="InterPro" id="IPR011006">
    <property type="entry name" value="CheY-like_superfamily"/>
</dbReference>
<dbReference type="Gene3D" id="3.40.50.2300">
    <property type="match status" value="1"/>
</dbReference>
<dbReference type="EMBL" id="JAUSVO010000003">
    <property type="protein sequence ID" value="MDQ0437898.1"/>
    <property type="molecule type" value="Genomic_DNA"/>
</dbReference>
<dbReference type="SMART" id="SM00448">
    <property type="entry name" value="REC"/>
    <property type="match status" value="1"/>
</dbReference>
<dbReference type="SMART" id="SM00387">
    <property type="entry name" value="HATPase_c"/>
    <property type="match status" value="1"/>
</dbReference>
<comment type="caution">
    <text evidence="9">The sequence shown here is derived from an EMBL/GenBank/DDBJ whole genome shotgun (WGS) entry which is preliminary data.</text>
</comment>
<keyword evidence="3 4" id="KW-0597">Phosphoprotein</keyword>
<feature type="domain" description="Histidine kinase" evidence="7">
    <location>
        <begin position="356"/>
        <end position="580"/>
    </location>
</feature>
<comment type="catalytic activity">
    <reaction evidence="1">
        <text>ATP + protein L-histidine = ADP + protein N-phospho-L-histidine.</text>
        <dbReference type="EC" id="2.7.13.3"/>
    </reaction>
</comment>
<accession>A0ABU0H6G5</accession>
<dbReference type="Gene3D" id="3.30.565.10">
    <property type="entry name" value="Histidine kinase-like ATPase, C-terminal domain"/>
    <property type="match status" value="1"/>
</dbReference>
<keyword evidence="6" id="KW-0472">Membrane</keyword>
<sequence>MPASGRRRIQFDVTRLVALIGLLGIVLTLVGSTLISWMEYQRRISDARDEVVTEAFFLSDHAHRLFEVGRVALTGAAVLVADRSWDDIAGSSALHEQMTGLIRSMPYVEDVWLNDQTGQLRATTFSFPAPVSNATDRENFKAAQQPVDEIFIGPLIIGRVTHRPTFLLSTRMEDDQKRFRGMVSVTADLTYFSDYWKAITLPYDARVTLSRAPTMEMLAQVPDDGTMVHPPGLEAAVAELPAEGIYSGDEGGERFGAFRRVGDYPIYLSVDISRAAVVGGWLAWFGRFLPISLGAVVVFSVLTWLAVRASRMERNSSLSLSEANRELTSEMARREKAEDQVRQLQKMEAIGQLTGGIAHDFNNMLAIIIGSLGLIQKRIDRGNYDVAKYVASAQDGAHRAAALTQRLLAFARKQPLAPQTIDANRFVTGMSELMRRALTESIQIETVLSAGLWKTAADPVQLESALLNLAVNARDAMPDGGKLTIETANASLDPPYAAQHEDIPAGQYVLIAVTDSGTGMDTLTVDRAFEPFFTTKGVGKGSGLGLSQVYGFVRQSGGHVKIYSEKGQGTTVKIYLPRYYGSDADDDRARGAAEQAPTGSPEEVILVVEDEPAVRRLSVDTLRDLGYTVLHADRTAGALDLIAQHPEIKLLFTDIVMPEMNGRQLAERAQAMRPGLKVLYMTGYTRNAVVHNGLLDPGVRLLGKPFSIDQLATSVRDALDS</sequence>
<dbReference type="Proteomes" id="UP001241603">
    <property type="component" value="Unassembled WGS sequence"/>
</dbReference>
<evidence type="ECO:0000256" key="6">
    <source>
        <dbReference type="SAM" id="Phobius"/>
    </source>
</evidence>
<keyword evidence="9" id="KW-0808">Transferase</keyword>
<evidence type="ECO:0000256" key="5">
    <source>
        <dbReference type="SAM" id="Coils"/>
    </source>
</evidence>
<dbReference type="InterPro" id="IPR036890">
    <property type="entry name" value="HATPase_C_sf"/>
</dbReference>
<evidence type="ECO:0000256" key="4">
    <source>
        <dbReference type="PROSITE-ProRule" id="PRU00169"/>
    </source>
</evidence>
<dbReference type="SUPFAM" id="SSF47384">
    <property type="entry name" value="Homodimeric domain of signal transducing histidine kinase"/>
    <property type="match status" value="1"/>
</dbReference>
<dbReference type="SMART" id="SM00388">
    <property type="entry name" value="HisKA"/>
    <property type="match status" value="1"/>
</dbReference>
<keyword evidence="5" id="KW-0175">Coiled coil</keyword>
<feature type="coiled-coil region" evidence="5">
    <location>
        <begin position="320"/>
        <end position="347"/>
    </location>
</feature>
<protein>
    <recommendedName>
        <fullName evidence="2">histidine kinase</fullName>
        <ecNumber evidence="2">2.7.13.3</ecNumber>
    </recommendedName>
</protein>
<dbReference type="InterPro" id="IPR005467">
    <property type="entry name" value="His_kinase_dom"/>
</dbReference>
<dbReference type="CDD" id="cd00082">
    <property type="entry name" value="HisKA"/>
    <property type="match status" value="1"/>
</dbReference>
<organism evidence="9 10">
    <name type="scientific">Kaistia dalseonensis</name>
    <dbReference type="NCBI Taxonomy" id="410840"/>
    <lineage>
        <taxon>Bacteria</taxon>
        <taxon>Pseudomonadati</taxon>
        <taxon>Pseudomonadota</taxon>
        <taxon>Alphaproteobacteria</taxon>
        <taxon>Hyphomicrobiales</taxon>
        <taxon>Kaistiaceae</taxon>
        <taxon>Kaistia</taxon>
    </lineage>
</organism>
<dbReference type="CDD" id="cd16919">
    <property type="entry name" value="HATPase_CckA-like"/>
    <property type="match status" value="1"/>
</dbReference>
<reference evidence="9 10" key="1">
    <citation type="submission" date="2023-07" db="EMBL/GenBank/DDBJ databases">
        <title>Genomic Encyclopedia of Type Strains, Phase IV (KMG-IV): sequencing the most valuable type-strain genomes for metagenomic binning, comparative biology and taxonomic classification.</title>
        <authorList>
            <person name="Goeker M."/>
        </authorList>
    </citation>
    <scope>NUCLEOTIDE SEQUENCE [LARGE SCALE GENOMIC DNA]</scope>
    <source>
        <strain evidence="9 10">B6-8</strain>
    </source>
</reference>
<dbReference type="InterPro" id="IPR036097">
    <property type="entry name" value="HisK_dim/P_sf"/>
</dbReference>
<dbReference type="Pfam" id="PF02518">
    <property type="entry name" value="HATPase_c"/>
    <property type="match status" value="1"/>
</dbReference>
<dbReference type="PROSITE" id="PS50110">
    <property type="entry name" value="RESPONSE_REGULATORY"/>
    <property type="match status" value="1"/>
</dbReference>
<keyword evidence="10" id="KW-1185">Reference proteome</keyword>
<dbReference type="InterPro" id="IPR004358">
    <property type="entry name" value="Sig_transdc_His_kin-like_C"/>
</dbReference>
<evidence type="ECO:0000259" key="7">
    <source>
        <dbReference type="PROSITE" id="PS50109"/>
    </source>
</evidence>
<dbReference type="InterPro" id="IPR003594">
    <property type="entry name" value="HATPase_dom"/>
</dbReference>
<dbReference type="EC" id="2.7.13.3" evidence="2"/>
<dbReference type="RefSeq" id="WP_307258052.1">
    <property type="nucleotide sequence ID" value="NZ_JAPKNG010000003.1"/>
</dbReference>
<dbReference type="PROSITE" id="PS50109">
    <property type="entry name" value="HIS_KIN"/>
    <property type="match status" value="1"/>
</dbReference>
<gene>
    <name evidence="9" type="ORF">QO014_002290</name>
</gene>
<keyword evidence="6" id="KW-1133">Transmembrane helix</keyword>
<dbReference type="CDD" id="cd18161">
    <property type="entry name" value="REC_hyHK_blue-like"/>
    <property type="match status" value="1"/>
</dbReference>
<evidence type="ECO:0000256" key="2">
    <source>
        <dbReference type="ARBA" id="ARBA00012438"/>
    </source>
</evidence>
<evidence type="ECO:0000256" key="1">
    <source>
        <dbReference type="ARBA" id="ARBA00000085"/>
    </source>
</evidence>
<dbReference type="GO" id="GO:0016301">
    <property type="term" value="F:kinase activity"/>
    <property type="evidence" value="ECO:0007669"/>
    <property type="project" value="UniProtKB-KW"/>
</dbReference>
<dbReference type="SUPFAM" id="SSF52172">
    <property type="entry name" value="CheY-like"/>
    <property type="match status" value="1"/>
</dbReference>
<feature type="modified residue" description="4-aspartylphosphate" evidence="4">
    <location>
        <position position="654"/>
    </location>
</feature>
<name>A0ABU0H6G5_9HYPH</name>
<dbReference type="SUPFAM" id="SSF55874">
    <property type="entry name" value="ATPase domain of HSP90 chaperone/DNA topoisomerase II/histidine kinase"/>
    <property type="match status" value="1"/>
</dbReference>
<dbReference type="CDD" id="cd12914">
    <property type="entry name" value="PDC1_DGC_like"/>
    <property type="match status" value="1"/>
</dbReference>
<dbReference type="PRINTS" id="PR00344">
    <property type="entry name" value="BCTRLSENSOR"/>
</dbReference>
<dbReference type="InterPro" id="IPR003661">
    <property type="entry name" value="HisK_dim/P_dom"/>
</dbReference>
<keyword evidence="9" id="KW-0418">Kinase</keyword>
<dbReference type="Gene3D" id="1.10.287.130">
    <property type="match status" value="1"/>
</dbReference>
<evidence type="ECO:0000313" key="10">
    <source>
        <dbReference type="Proteomes" id="UP001241603"/>
    </source>
</evidence>
<evidence type="ECO:0000313" key="9">
    <source>
        <dbReference type="EMBL" id="MDQ0437898.1"/>
    </source>
</evidence>
<dbReference type="Pfam" id="PF00072">
    <property type="entry name" value="Response_reg"/>
    <property type="match status" value="1"/>
</dbReference>
<dbReference type="InterPro" id="IPR001789">
    <property type="entry name" value="Sig_transdc_resp-reg_receiver"/>
</dbReference>